<evidence type="ECO:0000259" key="4">
    <source>
        <dbReference type="PROSITE" id="PS50893"/>
    </source>
</evidence>
<dbReference type="SUPFAM" id="SSF52540">
    <property type="entry name" value="P-loop containing nucleoside triphosphate hydrolases"/>
    <property type="match status" value="1"/>
</dbReference>
<evidence type="ECO:0000313" key="5">
    <source>
        <dbReference type="EMBL" id="CDX03682.1"/>
    </source>
</evidence>
<feature type="domain" description="ABC transporter" evidence="4">
    <location>
        <begin position="3"/>
        <end position="214"/>
    </location>
</feature>
<accession>A0A098B5Q9</accession>
<dbReference type="PANTHER" id="PTHR24220:SF689">
    <property type="entry name" value="LIPOPROTEIN-RELEASING SYSTEM ATP-BINDING PROTEIN LOLD"/>
    <property type="match status" value="1"/>
</dbReference>
<comment type="similarity">
    <text evidence="1">Belongs to the ABC transporter superfamily.</text>
</comment>
<dbReference type="PANTHER" id="PTHR24220">
    <property type="entry name" value="IMPORT ATP-BINDING PROTEIN"/>
    <property type="match status" value="1"/>
</dbReference>
<dbReference type="Pfam" id="PF00005">
    <property type="entry name" value="ABC_tran"/>
    <property type="match status" value="1"/>
</dbReference>
<evidence type="ECO:0000256" key="3">
    <source>
        <dbReference type="ARBA" id="ARBA00022840"/>
    </source>
</evidence>
<keyword evidence="5" id="KW-0449">Lipoprotein</keyword>
<reference evidence="5" key="1">
    <citation type="submission" date="2014-07" db="EMBL/GenBank/DDBJ databases">
        <authorList>
            <person name="Hornung V.Bastian."/>
        </authorList>
    </citation>
    <scope>NUCLEOTIDE SEQUENCE</scope>
    <source>
        <strain evidence="5">PCE-S</strain>
    </source>
</reference>
<dbReference type="GO" id="GO:0005886">
    <property type="term" value="C:plasma membrane"/>
    <property type="evidence" value="ECO:0007669"/>
    <property type="project" value="TreeGrafter"/>
</dbReference>
<dbReference type="InterPro" id="IPR017871">
    <property type="entry name" value="ABC_transporter-like_CS"/>
</dbReference>
<evidence type="ECO:0000256" key="1">
    <source>
        <dbReference type="ARBA" id="ARBA00005417"/>
    </source>
</evidence>
<dbReference type="InterPro" id="IPR027417">
    <property type="entry name" value="P-loop_NTPase"/>
</dbReference>
<protein>
    <submittedName>
        <fullName evidence="5">Lipoprotein-releasing system ATP-binding protein LolD</fullName>
    </submittedName>
</protein>
<dbReference type="EMBL" id="LK996017">
    <property type="protein sequence ID" value="CDX03682.1"/>
    <property type="molecule type" value="Genomic_DNA"/>
</dbReference>
<gene>
    <name evidence="5" type="ORF">DPCES_3796</name>
</gene>
<dbReference type="InterPro" id="IPR015854">
    <property type="entry name" value="ABC_transpr_LolD-like"/>
</dbReference>
<evidence type="ECO:0000256" key="2">
    <source>
        <dbReference type="ARBA" id="ARBA00022741"/>
    </source>
</evidence>
<dbReference type="Gene3D" id="3.40.50.300">
    <property type="entry name" value="P-loop containing nucleotide triphosphate hydrolases"/>
    <property type="match status" value="1"/>
</dbReference>
<dbReference type="PROSITE" id="PS00211">
    <property type="entry name" value="ABC_TRANSPORTER_1"/>
    <property type="match status" value="1"/>
</dbReference>
<sequence length="214" mass="23174">MLLSAKNIGKTYGEEVILQGISLELDGGQSLAVTGPSGSGKSTLLSLLGLMLSPTVGEIWYKNEDIGKLAEDRKDRLRNQEFGFIFQSANLIGSLTVLDNVLVPAYLAKNRQMKEKAVDLLQEFELGHRLDYYPSELSVGQKRRVAIARALLLDPAVVFADEPTNDLDPQLCSWVGDYLLGLPAQGCALVVVTHDLGLAARADKVVAIADGHLQ</sequence>
<organism evidence="5">
    <name type="scientific">Desulfitobacterium hafniense</name>
    <name type="common">Desulfitobacterium frappieri</name>
    <dbReference type="NCBI Taxonomy" id="49338"/>
    <lineage>
        <taxon>Bacteria</taxon>
        <taxon>Bacillati</taxon>
        <taxon>Bacillota</taxon>
        <taxon>Clostridia</taxon>
        <taxon>Eubacteriales</taxon>
        <taxon>Desulfitobacteriaceae</taxon>
        <taxon>Desulfitobacterium</taxon>
    </lineage>
</organism>
<dbReference type="InterPro" id="IPR003593">
    <property type="entry name" value="AAA+_ATPase"/>
</dbReference>
<dbReference type="SMART" id="SM00382">
    <property type="entry name" value="AAA"/>
    <property type="match status" value="1"/>
</dbReference>
<dbReference type="AlphaFoldDB" id="A0A098B5Q9"/>
<dbReference type="GO" id="GO:0022857">
    <property type="term" value="F:transmembrane transporter activity"/>
    <property type="evidence" value="ECO:0007669"/>
    <property type="project" value="TreeGrafter"/>
</dbReference>
<dbReference type="PROSITE" id="PS50893">
    <property type="entry name" value="ABC_TRANSPORTER_2"/>
    <property type="match status" value="1"/>
</dbReference>
<keyword evidence="2" id="KW-0547">Nucleotide-binding</keyword>
<dbReference type="GO" id="GO:0005524">
    <property type="term" value="F:ATP binding"/>
    <property type="evidence" value="ECO:0007669"/>
    <property type="project" value="UniProtKB-KW"/>
</dbReference>
<dbReference type="InterPro" id="IPR003439">
    <property type="entry name" value="ABC_transporter-like_ATP-bd"/>
</dbReference>
<name>A0A098B5Q9_DESHA</name>
<proteinExistence type="inferred from homology"/>
<dbReference type="RefSeq" id="WP_208926208.1">
    <property type="nucleotide sequence ID" value="NZ_LK996017.1"/>
</dbReference>
<dbReference type="PATRIC" id="fig|49338.4.peg.4075"/>
<keyword evidence="3 5" id="KW-0067">ATP-binding</keyword>
<dbReference type="GO" id="GO:0016887">
    <property type="term" value="F:ATP hydrolysis activity"/>
    <property type="evidence" value="ECO:0007669"/>
    <property type="project" value="InterPro"/>
</dbReference>